<evidence type="ECO:0000313" key="1">
    <source>
        <dbReference type="EMBL" id="VDP85504.1"/>
    </source>
</evidence>
<proteinExistence type="predicted"/>
<keyword evidence="2" id="KW-1185">Reference proteome</keyword>
<dbReference type="AlphaFoldDB" id="A0A183ARC5"/>
<dbReference type="WBParaSite" id="ECPE_0000953901-mRNA-1">
    <property type="protein sequence ID" value="ECPE_0000953901-mRNA-1"/>
    <property type="gene ID" value="ECPE_0000953901"/>
</dbReference>
<reference evidence="3" key="1">
    <citation type="submission" date="2016-06" db="UniProtKB">
        <authorList>
            <consortium name="WormBaseParasite"/>
        </authorList>
    </citation>
    <scope>IDENTIFICATION</scope>
</reference>
<gene>
    <name evidence="1" type="ORF">ECPE_LOCUS9510</name>
</gene>
<dbReference type="Proteomes" id="UP000272942">
    <property type="component" value="Unassembled WGS sequence"/>
</dbReference>
<sequence>MRPIRGFHQISHYAQESIIPAGLTTREFHSSNNRDLADGSLRIPKFAERAGHGLILNQPPLEYLGLHPNGGIELQLPLKRNYIKPALKRVAQPHLYLRQFIQYPVLDEANRKR</sequence>
<name>A0A183ARC5_9TREM</name>
<accession>A0A183ARC5</accession>
<dbReference type="OrthoDB" id="10257153at2759"/>
<evidence type="ECO:0000313" key="3">
    <source>
        <dbReference type="WBParaSite" id="ECPE_0000953901-mRNA-1"/>
    </source>
</evidence>
<evidence type="ECO:0000313" key="2">
    <source>
        <dbReference type="Proteomes" id="UP000272942"/>
    </source>
</evidence>
<organism evidence="3">
    <name type="scientific">Echinostoma caproni</name>
    <dbReference type="NCBI Taxonomy" id="27848"/>
    <lineage>
        <taxon>Eukaryota</taxon>
        <taxon>Metazoa</taxon>
        <taxon>Spiralia</taxon>
        <taxon>Lophotrochozoa</taxon>
        <taxon>Platyhelminthes</taxon>
        <taxon>Trematoda</taxon>
        <taxon>Digenea</taxon>
        <taxon>Plagiorchiida</taxon>
        <taxon>Echinostomata</taxon>
        <taxon>Echinostomatoidea</taxon>
        <taxon>Echinostomatidae</taxon>
        <taxon>Echinostoma</taxon>
    </lineage>
</organism>
<protein>
    <submittedName>
        <fullName evidence="1 3">Uncharacterized protein</fullName>
    </submittedName>
</protein>
<reference evidence="1 2" key="2">
    <citation type="submission" date="2018-11" db="EMBL/GenBank/DDBJ databases">
        <authorList>
            <consortium name="Pathogen Informatics"/>
        </authorList>
    </citation>
    <scope>NUCLEOTIDE SEQUENCE [LARGE SCALE GENOMIC DNA]</scope>
    <source>
        <strain evidence="1 2">Egypt</strain>
    </source>
</reference>
<dbReference type="EMBL" id="UZAN01047533">
    <property type="protein sequence ID" value="VDP85504.1"/>
    <property type="molecule type" value="Genomic_DNA"/>
</dbReference>